<dbReference type="AlphaFoldDB" id="A0A9Q1JD58"/>
<dbReference type="OrthoDB" id="1869581at2759"/>
<feature type="region of interest" description="Disordered" evidence="1">
    <location>
        <begin position="1"/>
        <end position="39"/>
    </location>
</feature>
<dbReference type="Proteomes" id="UP001152622">
    <property type="component" value="Chromosome 1"/>
</dbReference>
<keyword evidence="3" id="KW-1185">Reference proteome</keyword>
<name>A0A9Q1JD58_SYNKA</name>
<dbReference type="PANTHER" id="PTHR46169">
    <property type="entry name" value="DNA REPLICATION-RELATED ELEMENT FACTOR, ISOFORM A"/>
    <property type="match status" value="1"/>
</dbReference>
<reference evidence="2" key="1">
    <citation type="journal article" date="2023" name="Science">
        <title>Genome structures resolve the early diversification of teleost fishes.</title>
        <authorList>
            <person name="Parey E."/>
            <person name="Louis A."/>
            <person name="Montfort J."/>
            <person name="Bouchez O."/>
            <person name="Roques C."/>
            <person name="Iampietro C."/>
            <person name="Lluch J."/>
            <person name="Castinel A."/>
            <person name="Donnadieu C."/>
            <person name="Desvignes T."/>
            <person name="Floi Bucao C."/>
            <person name="Jouanno E."/>
            <person name="Wen M."/>
            <person name="Mejri S."/>
            <person name="Dirks R."/>
            <person name="Jansen H."/>
            <person name="Henkel C."/>
            <person name="Chen W.J."/>
            <person name="Zahm M."/>
            <person name="Cabau C."/>
            <person name="Klopp C."/>
            <person name="Thompson A.W."/>
            <person name="Robinson-Rechavi M."/>
            <person name="Braasch I."/>
            <person name="Lecointre G."/>
            <person name="Bobe J."/>
            <person name="Postlethwait J.H."/>
            <person name="Berthelot C."/>
            <person name="Roest Crollius H."/>
            <person name="Guiguen Y."/>
        </authorList>
    </citation>
    <scope>NUCLEOTIDE SEQUENCE</scope>
    <source>
        <strain evidence="2">WJC10195</strain>
    </source>
</reference>
<feature type="compositionally biased region" description="Basic and acidic residues" evidence="1">
    <location>
        <begin position="22"/>
        <end position="36"/>
    </location>
</feature>
<proteinExistence type="predicted"/>
<evidence type="ECO:0000313" key="2">
    <source>
        <dbReference type="EMBL" id="KAJ8381358.1"/>
    </source>
</evidence>
<evidence type="ECO:0000256" key="1">
    <source>
        <dbReference type="SAM" id="MobiDB-lite"/>
    </source>
</evidence>
<dbReference type="GO" id="GO:0005634">
    <property type="term" value="C:nucleus"/>
    <property type="evidence" value="ECO:0007669"/>
    <property type="project" value="TreeGrafter"/>
</dbReference>
<evidence type="ECO:0000313" key="3">
    <source>
        <dbReference type="Proteomes" id="UP001152622"/>
    </source>
</evidence>
<comment type="caution">
    <text evidence="2">The sequence shown here is derived from an EMBL/GenBank/DDBJ whole genome shotgun (WGS) entry which is preliminary data.</text>
</comment>
<dbReference type="EMBL" id="JAINUF010000001">
    <property type="protein sequence ID" value="KAJ8381358.1"/>
    <property type="molecule type" value="Genomic_DNA"/>
</dbReference>
<feature type="compositionally biased region" description="Polar residues" evidence="1">
    <location>
        <begin position="11"/>
        <end position="20"/>
    </location>
</feature>
<dbReference type="InterPro" id="IPR052717">
    <property type="entry name" value="Vacuolar_transposase_reg"/>
</dbReference>
<organism evidence="2 3">
    <name type="scientific">Synaphobranchus kaupii</name>
    <name type="common">Kaup's arrowtooth eel</name>
    <dbReference type="NCBI Taxonomy" id="118154"/>
    <lineage>
        <taxon>Eukaryota</taxon>
        <taxon>Metazoa</taxon>
        <taxon>Chordata</taxon>
        <taxon>Craniata</taxon>
        <taxon>Vertebrata</taxon>
        <taxon>Euteleostomi</taxon>
        <taxon>Actinopterygii</taxon>
        <taxon>Neopterygii</taxon>
        <taxon>Teleostei</taxon>
        <taxon>Anguilliformes</taxon>
        <taxon>Synaphobranchidae</taxon>
        <taxon>Synaphobranchus</taxon>
    </lineage>
</organism>
<dbReference type="GO" id="GO:0006357">
    <property type="term" value="P:regulation of transcription by RNA polymerase II"/>
    <property type="evidence" value="ECO:0007669"/>
    <property type="project" value="TreeGrafter"/>
</dbReference>
<dbReference type="PANTHER" id="PTHR46169:SF29">
    <property type="entry name" value="DNA REPLICATION-RELATED ELEMENT FACTOR, ISOFORM A"/>
    <property type="match status" value="1"/>
</dbReference>
<protein>
    <submittedName>
        <fullName evidence="2">Uncharacterized protein</fullName>
    </submittedName>
</protein>
<sequence length="141" mass="16348">MLAQPKVVDQTAEQQQNSIRPTEPDHHIPCTDDERPRKRQFQKSLLIRPGQLYSAQHPRRIALDKKVVTFVTKDMQPISIVEDQGFKELMKEADPNYTLPCRKKLCTLLNCQYEVTKNKVQEQMKAADHVSDYGHVDIGQY</sequence>
<accession>A0A9Q1JD58</accession>
<dbReference type="Gene3D" id="1.10.10.1070">
    <property type="entry name" value="Zinc finger, BED domain-containing"/>
    <property type="match status" value="1"/>
</dbReference>
<gene>
    <name evidence="2" type="ORF">SKAU_G00021360</name>
</gene>
<dbReference type="SUPFAM" id="SSF140996">
    <property type="entry name" value="Hermes dimerisation domain"/>
    <property type="match status" value="1"/>
</dbReference>